<accession>A0ABR1SY20</accession>
<evidence type="ECO:0000256" key="3">
    <source>
        <dbReference type="ARBA" id="ARBA00022679"/>
    </source>
</evidence>
<dbReference type="Proteomes" id="UP001444661">
    <property type="component" value="Unassembled WGS sequence"/>
</dbReference>
<keyword evidence="2" id="KW-0637">Prenyltransferase</keyword>
<dbReference type="SUPFAM" id="SSF48439">
    <property type="entry name" value="Protein prenylyltransferase"/>
    <property type="match status" value="1"/>
</dbReference>
<comment type="similarity">
    <text evidence="1">Belongs to the protein prenyltransferase subunit alpha family.</text>
</comment>
<keyword evidence="6" id="KW-1185">Reference proteome</keyword>
<evidence type="ECO:0000313" key="6">
    <source>
        <dbReference type="Proteomes" id="UP001444661"/>
    </source>
</evidence>
<dbReference type="InterPro" id="IPR002088">
    <property type="entry name" value="Prenyl_trans_a"/>
</dbReference>
<sequence length="343" mass="39228">MSRSLDSDILSNLKSEDPTTVYRDVSSILNHPPGDGLLEIELLGSSHPLEAGVHFLQDENAIAIPKLRLVQAFFVARQILSKHLLKPTVPPTEETVEATSVILLMDPEHLTAANIRKKSIVSRLQTGALPTQVLQTEQQFVDSLLTSRLHRHTKSPTVWSHRRWLIQNLGSLRSPECIRSDLTNVVMVAAERHPRNYYAWSHARWLLDVSNKDESFPPLLYETIVDNVKNWCFKHHDDISGWAYLQWILVRIEDVEERQKKCSLVLQDTLNIVQSFHWTNVSVWDFLQTLVARGLIRRELFELFLRVNEFLSSSSSRTEDGGGSSASRTLLRARQWAAQNREG</sequence>
<organism evidence="5 6">
    <name type="scientific">Apiospora rasikravindrae</name>
    <dbReference type="NCBI Taxonomy" id="990691"/>
    <lineage>
        <taxon>Eukaryota</taxon>
        <taxon>Fungi</taxon>
        <taxon>Dikarya</taxon>
        <taxon>Ascomycota</taxon>
        <taxon>Pezizomycotina</taxon>
        <taxon>Sordariomycetes</taxon>
        <taxon>Xylariomycetidae</taxon>
        <taxon>Amphisphaeriales</taxon>
        <taxon>Apiosporaceae</taxon>
        <taxon>Apiospora</taxon>
    </lineage>
</organism>
<name>A0ABR1SY20_9PEZI</name>
<dbReference type="Pfam" id="PF01239">
    <property type="entry name" value="PPTA"/>
    <property type="match status" value="3"/>
</dbReference>
<keyword evidence="3" id="KW-0808">Transferase</keyword>
<proteinExistence type="inferred from homology"/>
<evidence type="ECO:0000256" key="1">
    <source>
        <dbReference type="ARBA" id="ARBA00006734"/>
    </source>
</evidence>
<protein>
    <submittedName>
        <fullName evidence="5">Protein prenylyltransferase</fullName>
    </submittedName>
</protein>
<dbReference type="EMBL" id="JAQQWK010000006">
    <property type="protein sequence ID" value="KAK8039218.1"/>
    <property type="molecule type" value="Genomic_DNA"/>
</dbReference>
<evidence type="ECO:0000313" key="5">
    <source>
        <dbReference type="EMBL" id="KAK8039218.1"/>
    </source>
</evidence>
<evidence type="ECO:0000256" key="2">
    <source>
        <dbReference type="ARBA" id="ARBA00022602"/>
    </source>
</evidence>
<keyword evidence="4" id="KW-0677">Repeat</keyword>
<gene>
    <name evidence="5" type="ORF">PG993_007629</name>
</gene>
<reference evidence="5 6" key="1">
    <citation type="submission" date="2023-01" db="EMBL/GenBank/DDBJ databases">
        <title>Analysis of 21 Apiospora genomes using comparative genomics revels a genus with tremendous synthesis potential of carbohydrate active enzymes and secondary metabolites.</title>
        <authorList>
            <person name="Sorensen T."/>
        </authorList>
    </citation>
    <scope>NUCLEOTIDE SEQUENCE [LARGE SCALE GENOMIC DNA]</scope>
    <source>
        <strain evidence="5 6">CBS 33761</strain>
    </source>
</reference>
<evidence type="ECO:0000256" key="4">
    <source>
        <dbReference type="ARBA" id="ARBA00022737"/>
    </source>
</evidence>
<dbReference type="Gene3D" id="1.25.40.120">
    <property type="entry name" value="Protein prenylyltransferase"/>
    <property type="match status" value="1"/>
</dbReference>
<comment type="caution">
    <text evidence="5">The sequence shown here is derived from an EMBL/GenBank/DDBJ whole genome shotgun (WGS) entry which is preliminary data.</text>
</comment>
<dbReference type="PANTHER" id="PTHR11129">
    <property type="entry name" value="PROTEIN FARNESYLTRANSFERASE ALPHA SUBUNIT/RAB GERANYLGERANYL TRANSFERASE ALPHA SUBUNIT"/>
    <property type="match status" value="1"/>
</dbReference>
<dbReference type="PANTHER" id="PTHR11129:SF3">
    <property type="entry name" value="PROTEIN PRENYLTRANSFERASE ALPHA SUBUNIT REPEAT-CONTAINING PROTEIN 1"/>
    <property type="match status" value="1"/>
</dbReference>